<protein>
    <recommendedName>
        <fullName evidence="4">Anaphase-promoting complex subunit 4-like WD40 domain-containing protein</fullName>
    </recommendedName>
</protein>
<dbReference type="SMART" id="SM00320">
    <property type="entry name" value="WD40"/>
    <property type="match status" value="7"/>
</dbReference>
<keyword evidence="1 3" id="KW-0853">WD repeat</keyword>
<keyword evidence="6" id="KW-1185">Reference proteome</keyword>
<dbReference type="InterPro" id="IPR024977">
    <property type="entry name" value="Apc4-like_WD40_dom"/>
</dbReference>
<dbReference type="PROSITE" id="PS50082">
    <property type="entry name" value="WD_REPEATS_2"/>
    <property type="match status" value="6"/>
</dbReference>
<dbReference type="Pfam" id="PF00400">
    <property type="entry name" value="WD40"/>
    <property type="match status" value="4"/>
</dbReference>
<evidence type="ECO:0000313" key="5">
    <source>
        <dbReference type="EMBL" id="KAK9796627.1"/>
    </source>
</evidence>
<proteinExistence type="predicted"/>
<reference evidence="5 6" key="1">
    <citation type="journal article" date="2024" name="Nat. Commun.">
        <title>Phylogenomics reveals the evolutionary origins of lichenization in chlorophyte algae.</title>
        <authorList>
            <person name="Puginier C."/>
            <person name="Libourel C."/>
            <person name="Otte J."/>
            <person name="Skaloud P."/>
            <person name="Haon M."/>
            <person name="Grisel S."/>
            <person name="Petersen M."/>
            <person name="Berrin J.G."/>
            <person name="Delaux P.M."/>
            <person name="Dal Grande F."/>
            <person name="Keller J."/>
        </authorList>
    </citation>
    <scope>NUCLEOTIDE SEQUENCE [LARGE SCALE GENOMIC DNA]</scope>
    <source>
        <strain evidence="5 6">SAG 2036</strain>
    </source>
</reference>
<feature type="repeat" description="WD" evidence="3">
    <location>
        <begin position="151"/>
        <end position="192"/>
    </location>
</feature>
<dbReference type="PANTHER" id="PTHR44090">
    <property type="entry name" value="WD REPEAT-CONTAINING PROTEIN 61"/>
    <property type="match status" value="1"/>
</dbReference>
<dbReference type="CDD" id="cd00200">
    <property type="entry name" value="WD40"/>
    <property type="match status" value="1"/>
</dbReference>
<dbReference type="PRINTS" id="PR00320">
    <property type="entry name" value="GPROTEINBRPT"/>
</dbReference>
<dbReference type="InterPro" id="IPR015943">
    <property type="entry name" value="WD40/YVTN_repeat-like_dom_sf"/>
</dbReference>
<accession>A0AAW1NVU5</accession>
<comment type="caution">
    <text evidence="5">The sequence shown here is derived from an EMBL/GenBank/DDBJ whole genome shotgun (WGS) entry which is preliminary data.</text>
</comment>
<dbReference type="SUPFAM" id="SSF50978">
    <property type="entry name" value="WD40 repeat-like"/>
    <property type="match status" value="1"/>
</dbReference>
<organism evidence="5 6">
    <name type="scientific">Symbiochloris irregularis</name>
    <dbReference type="NCBI Taxonomy" id="706552"/>
    <lineage>
        <taxon>Eukaryota</taxon>
        <taxon>Viridiplantae</taxon>
        <taxon>Chlorophyta</taxon>
        <taxon>core chlorophytes</taxon>
        <taxon>Trebouxiophyceae</taxon>
        <taxon>Trebouxiales</taxon>
        <taxon>Trebouxiaceae</taxon>
        <taxon>Symbiochloris</taxon>
    </lineage>
</organism>
<sequence>MRLALTSRKEDAHDDAVWSATWNNNNNSIISGSVDESVKNWSIGSSDAPALDNLHTWTGHTLGVVSVDVDSTGQTAVSSSLDSFIRVWGIESHDTVAVIETAPSETWQVKFHPNADKQLVAAAGGSSNQIMIYSMDADVVQTLQLPPVDASRKKETFVLSLAYSPDGQRMACGCMDGIVAMFDVETGKLLTSMEGHFKPVRSLAFTPDSRQLLTGCDDMHTQAYDVANGAVSASFSGHASWVLSVTCHPDGTAFATGSSDSQVKLWDLRAQTCLQTLTDHTDQVWGVSFNKAGTHLASVSDDKSLAVYSYG</sequence>
<evidence type="ECO:0000313" key="6">
    <source>
        <dbReference type="Proteomes" id="UP001465755"/>
    </source>
</evidence>
<evidence type="ECO:0000256" key="2">
    <source>
        <dbReference type="ARBA" id="ARBA00022737"/>
    </source>
</evidence>
<feature type="repeat" description="WD" evidence="3">
    <location>
        <begin position="277"/>
        <end position="311"/>
    </location>
</feature>
<dbReference type="PANTHER" id="PTHR44090:SF1">
    <property type="entry name" value="SUPERKILLER COMPLEX PROTEIN 8"/>
    <property type="match status" value="1"/>
</dbReference>
<dbReference type="EMBL" id="JALJOQ010000115">
    <property type="protein sequence ID" value="KAK9796627.1"/>
    <property type="molecule type" value="Genomic_DNA"/>
</dbReference>
<dbReference type="Proteomes" id="UP001465755">
    <property type="component" value="Unassembled WGS sequence"/>
</dbReference>
<dbReference type="Pfam" id="PF12894">
    <property type="entry name" value="ANAPC4_WD40"/>
    <property type="match status" value="1"/>
</dbReference>
<evidence type="ECO:0000256" key="1">
    <source>
        <dbReference type="ARBA" id="ARBA00022574"/>
    </source>
</evidence>
<dbReference type="InterPro" id="IPR051510">
    <property type="entry name" value="SKI8"/>
</dbReference>
<name>A0AAW1NVU5_9CHLO</name>
<feature type="repeat" description="WD" evidence="3">
    <location>
        <begin position="10"/>
        <end position="51"/>
    </location>
</feature>
<evidence type="ECO:0000256" key="3">
    <source>
        <dbReference type="PROSITE-ProRule" id="PRU00221"/>
    </source>
</evidence>
<feature type="repeat" description="WD" evidence="3">
    <location>
        <begin position="193"/>
        <end position="234"/>
    </location>
</feature>
<dbReference type="GO" id="GO:0016593">
    <property type="term" value="C:Cdc73/Paf1 complex"/>
    <property type="evidence" value="ECO:0007669"/>
    <property type="project" value="TreeGrafter"/>
</dbReference>
<dbReference type="InterPro" id="IPR020472">
    <property type="entry name" value="WD40_PAC1"/>
</dbReference>
<keyword evidence="2" id="KW-0677">Repeat</keyword>
<dbReference type="InterPro" id="IPR036322">
    <property type="entry name" value="WD40_repeat_dom_sf"/>
</dbReference>
<dbReference type="AlphaFoldDB" id="A0AAW1NVU5"/>
<gene>
    <name evidence="5" type="ORF">WJX73_003482</name>
</gene>
<dbReference type="InterPro" id="IPR001680">
    <property type="entry name" value="WD40_rpt"/>
</dbReference>
<feature type="repeat" description="WD" evidence="3">
    <location>
        <begin position="235"/>
        <end position="276"/>
    </location>
</feature>
<feature type="domain" description="Anaphase-promoting complex subunit 4-like WD40" evidence="4">
    <location>
        <begin position="123"/>
        <end position="194"/>
    </location>
</feature>
<dbReference type="Gene3D" id="2.130.10.10">
    <property type="entry name" value="YVTN repeat-like/Quinoprotein amine dehydrogenase"/>
    <property type="match status" value="1"/>
</dbReference>
<evidence type="ECO:0000259" key="4">
    <source>
        <dbReference type="Pfam" id="PF12894"/>
    </source>
</evidence>
<feature type="repeat" description="WD" evidence="3">
    <location>
        <begin position="57"/>
        <end position="98"/>
    </location>
</feature>
<dbReference type="PROSITE" id="PS50294">
    <property type="entry name" value="WD_REPEATS_REGION"/>
    <property type="match status" value="5"/>
</dbReference>